<name>A0A9N8H5U5_9STRA</name>
<sequence>MPPKKKVTPKKKTSRTTPVHPGGDQEPTAAATAAAAAAATDDAMGNVLAGIHNINFDARQYIGTPTIIVKIFQSDDPDSPFRRLRRRVSILAIAMSGCKPEDINISQKQVTGGTRIAVRWRLPSKMCMSDFLLGTIAVEDPDMADAIEPELQKLAGQWQLYEVDLGMQLEGCFCIGPGLQPAAMHEQHCRWNTPPDRSKGGAIFQAFCTLVTAFEVAQDKGDNRYDEYNDYSLFNMTEDHANYSMTWAAATASFKNQPAPAPAA</sequence>
<feature type="compositionally biased region" description="Basic residues" evidence="1">
    <location>
        <begin position="1"/>
        <end position="14"/>
    </location>
</feature>
<organism evidence="2 3">
    <name type="scientific">Seminavis robusta</name>
    <dbReference type="NCBI Taxonomy" id="568900"/>
    <lineage>
        <taxon>Eukaryota</taxon>
        <taxon>Sar</taxon>
        <taxon>Stramenopiles</taxon>
        <taxon>Ochrophyta</taxon>
        <taxon>Bacillariophyta</taxon>
        <taxon>Bacillariophyceae</taxon>
        <taxon>Bacillariophycidae</taxon>
        <taxon>Naviculales</taxon>
        <taxon>Naviculaceae</taxon>
        <taxon>Seminavis</taxon>
    </lineage>
</organism>
<keyword evidence="3" id="KW-1185">Reference proteome</keyword>
<evidence type="ECO:0000313" key="3">
    <source>
        <dbReference type="Proteomes" id="UP001153069"/>
    </source>
</evidence>
<gene>
    <name evidence="2" type="ORF">SEMRO_31_G020140.1</name>
</gene>
<dbReference type="AlphaFoldDB" id="A0A9N8H5U5"/>
<evidence type="ECO:0000256" key="1">
    <source>
        <dbReference type="SAM" id="MobiDB-lite"/>
    </source>
</evidence>
<feature type="region of interest" description="Disordered" evidence="1">
    <location>
        <begin position="1"/>
        <end position="27"/>
    </location>
</feature>
<proteinExistence type="predicted"/>
<evidence type="ECO:0000313" key="2">
    <source>
        <dbReference type="EMBL" id="CAB9498073.1"/>
    </source>
</evidence>
<dbReference type="EMBL" id="CAICTM010000031">
    <property type="protein sequence ID" value="CAB9498073.1"/>
    <property type="molecule type" value="Genomic_DNA"/>
</dbReference>
<comment type="caution">
    <text evidence="2">The sequence shown here is derived from an EMBL/GenBank/DDBJ whole genome shotgun (WGS) entry which is preliminary data.</text>
</comment>
<protein>
    <submittedName>
        <fullName evidence="2">Uncharacterized protein</fullName>
    </submittedName>
</protein>
<reference evidence="2" key="1">
    <citation type="submission" date="2020-06" db="EMBL/GenBank/DDBJ databases">
        <authorList>
            <consortium name="Plant Systems Biology data submission"/>
        </authorList>
    </citation>
    <scope>NUCLEOTIDE SEQUENCE</scope>
    <source>
        <strain evidence="2">D6</strain>
    </source>
</reference>
<accession>A0A9N8H5U5</accession>
<dbReference type="Proteomes" id="UP001153069">
    <property type="component" value="Unassembled WGS sequence"/>
</dbReference>